<dbReference type="PATRIC" id="fig|1434107.4.peg.923"/>
<organism evidence="2 3">
    <name type="scientific">Methanosarcina barkeri 3</name>
    <dbReference type="NCBI Taxonomy" id="1434107"/>
    <lineage>
        <taxon>Archaea</taxon>
        <taxon>Methanobacteriati</taxon>
        <taxon>Methanobacteriota</taxon>
        <taxon>Stenosarchaea group</taxon>
        <taxon>Methanomicrobia</taxon>
        <taxon>Methanosarcinales</taxon>
        <taxon>Methanosarcinaceae</taxon>
        <taxon>Methanosarcina</taxon>
    </lineage>
</organism>
<dbReference type="SUPFAM" id="SSF89392">
    <property type="entry name" value="Prokaryotic lipoproteins and lipoprotein localization factors"/>
    <property type="match status" value="1"/>
</dbReference>
<dbReference type="InterPro" id="IPR033399">
    <property type="entry name" value="TP_0789-like"/>
</dbReference>
<dbReference type="STRING" id="1434107.MSBR3_0690"/>
<reference evidence="2" key="1">
    <citation type="submission" date="2014-07" db="EMBL/GenBank/DDBJ databases">
        <title>Methanogenic archaea and the global carbon cycle.</title>
        <authorList>
            <person name="Henriksen J.R."/>
            <person name="Luke J."/>
            <person name="Reinhart S."/>
            <person name="Benedict M.N."/>
            <person name="Youngblut N.D."/>
            <person name="Metcalf M.E."/>
            <person name="Whitaker R.J."/>
            <person name="Metcalf W.W."/>
        </authorList>
    </citation>
    <scope>NUCLEOTIDE SEQUENCE [LARGE SCALE GENOMIC DNA]</scope>
    <source>
        <strain evidence="2">3</strain>
    </source>
</reference>
<proteinExistence type="predicted"/>
<keyword evidence="3" id="KW-1185">Reference proteome</keyword>
<dbReference type="EMBL" id="CP009517">
    <property type="protein sequence ID" value="AKB81268.1"/>
    <property type="molecule type" value="Genomic_DNA"/>
</dbReference>
<dbReference type="KEGG" id="mbak:MSBR3_0690"/>
<gene>
    <name evidence="2" type="ORF">MSBR3_0690</name>
</gene>
<dbReference type="Gene3D" id="2.50.20.10">
    <property type="entry name" value="Lipoprotein localisation LolA/LolB/LppX"/>
    <property type="match status" value="1"/>
</dbReference>
<evidence type="ECO:0000313" key="2">
    <source>
        <dbReference type="EMBL" id="AKB81268.1"/>
    </source>
</evidence>
<dbReference type="HOGENOM" id="CLU_040882_0_0_2"/>
<dbReference type="PANTHER" id="PTHR37507:SF2">
    <property type="entry name" value="SPORULATION PROTEIN YDCC"/>
    <property type="match status" value="1"/>
</dbReference>
<dbReference type="PANTHER" id="PTHR37507">
    <property type="entry name" value="SPORULATION PROTEIN YDCC"/>
    <property type="match status" value="1"/>
</dbReference>
<dbReference type="InterPro" id="IPR029046">
    <property type="entry name" value="LolA/LolB/LppX"/>
</dbReference>
<dbReference type="Proteomes" id="UP000033066">
    <property type="component" value="Chromosome"/>
</dbReference>
<protein>
    <recommendedName>
        <fullName evidence="1">Uncharacterized protein TP-0789 domain-containing protein</fullName>
    </recommendedName>
</protein>
<dbReference type="AlphaFoldDB" id="A0A0E3SKV6"/>
<sequence>MNNVKIKKIIKSMLLFIFIDLAVFASGCTEKNLTAEDIATQMLEKQDSIQDYSYTMHSTYYAGEKTIETEFKTIYKKPHMIKNFIQEPGKEEETLVLSDGEFRWTYTPGTNTVTKTKLPKTPELTKSDYMTLIGISLNDSNVSLLGVEEINNRETYLLKASPKETVESAAQYYAKVWVDKETWMPLKYEMYDNSGNRTAKTEIWDLKVNSGIPDSEFVFNIPEGAEIKTTS</sequence>
<name>A0A0E3SKV6_METBA</name>
<dbReference type="CDD" id="cd16329">
    <property type="entry name" value="LolA_like"/>
    <property type="match status" value="1"/>
</dbReference>
<accession>A0A0E3SKV6</accession>
<evidence type="ECO:0000313" key="3">
    <source>
        <dbReference type="Proteomes" id="UP000033066"/>
    </source>
</evidence>
<dbReference type="InterPro" id="IPR052944">
    <property type="entry name" value="Sporulation_related"/>
</dbReference>
<feature type="domain" description="Uncharacterized protein TP-0789" evidence="1">
    <location>
        <begin position="85"/>
        <end position="211"/>
    </location>
</feature>
<evidence type="ECO:0000259" key="1">
    <source>
        <dbReference type="Pfam" id="PF17131"/>
    </source>
</evidence>
<dbReference type="Pfam" id="PF17131">
    <property type="entry name" value="LolA_like"/>
    <property type="match status" value="1"/>
</dbReference>
<dbReference type="OrthoDB" id="137725at2157"/>